<reference evidence="1 2" key="1">
    <citation type="journal article" date="2020" name="G3 (Bethesda)">
        <title>Whole Genome Sequencing and Comparative Genomics of Two Nematicidal Bacillus Strains Reveals a Wide Range of Possible Virulence Factors.</title>
        <authorList>
            <person name="Susic N."/>
            <person name="Janezic S."/>
            <person name="Rupnik M."/>
            <person name="Geric Stare B."/>
        </authorList>
    </citation>
    <scope>NUCLEOTIDE SEQUENCE [LARGE SCALE GENOMIC DNA]</scope>
    <source>
        <strain evidence="1 2">I-1582</strain>
    </source>
</reference>
<protein>
    <submittedName>
        <fullName evidence="1">Uncharacterized protein</fullName>
    </submittedName>
</protein>
<name>A0A800NDT8_CYTFI</name>
<evidence type="ECO:0000313" key="2">
    <source>
        <dbReference type="Proteomes" id="UP000465778"/>
    </source>
</evidence>
<gene>
    <name evidence="1" type="ORF">KIS1582_1106</name>
</gene>
<proteinExistence type="predicted"/>
<accession>A0A800NDT8</accession>
<evidence type="ECO:0000313" key="1">
    <source>
        <dbReference type="EMBL" id="KAF0825093.1"/>
    </source>
</evidence>
<dbReference type="AlphaFoldDB" id="A0A800NDT8"/>
<dbReference type="EMBL" id="VDEM01000007">
    <property type="protein sequence ID" value="KAF0825093.1"/>
    <property type="molecule type" value="Genomic_DNA"/>
</dbReference>
<sequence length="47" mass="5408">MHYFSDKNKNPLLKKEEGSIYQWSSSYLSSNACWIWHGTLLSAAEVS</sequence>
<dbReference type="Proteomes" id="UP000465778">
    <property type="component" value="Unassembled WGS sequence"/>
</dbReference>
<comment type="caution">
    <text evidence="1">The sequence shown here is derived from an EMBL/GenBank/DDBJ whole genome shotgun (WGS) entry which is preliminary data.</text>
</comment>
<organism evidence="1 2">
    <name type="scientific">Cytobacillus firmus</name>
    <name type="common">Bacillus firmus</name>
    <dbReference type="NCBI Taxonomy" id="1399"/>
    <lineage>
        <taxon>Bacteria</taxon>
        <taxon>Bacillati</taxon>
        <taxon>Bacillota</taxon>
        <taxon>Bacilli</taxon>
        <taxon>Bacillales</taxon>
        <taxon>Bacillaceae</taxon>
        <taxon>Cytobacillus</taxon>
    </lineage>
</organism>